<comment type="function">
    <text evidence="8">Also involved in hydrogenase metallocenter assembly, probably by participating in the nickel insertion step. This function in hydrogenase biosynthesis requires chaperone activity and the presence of the metal-binding domain, but not PPIase activity.</text>
</comment>
<dbReference type="GO" id="GO:0042026">
    <property type="term" value="P:protein refolding"/>
    <property type="evidence" value="ECO:0007669"/>
    <property type="project" value="UniProtKB-ARBA"/>
</dbReference>
<dbReference type="Gene3D" id="3.10.50.40">
    <property type="match status" value="1"/>
</dbReference>
<name>S6ACP6_SULDS</name>
<evidence type="ECO:0000259" key="11">
    <source>
        <dbReference type="PROSITE" id="PS50059"/>
    </source>
</evidence>
<evidence type="ECO:0000256" key="1">
    <source>
        <dbReference type="ARBA" id="ARBA00000971"/>
    </source>
</evidence>
<feature type="domain" description="PPIase FKBP-type" evidence="11">
    <location>
        <begin position="7"/>
        <end position="88"/>
    </location>
</feature>
<dbReference type="AlphaFoldDB" id="S6ACP6"/>
<dbReference type="KEGG" id="sdr:SCD_n01922"/>
<evidence type="ECO:0000256" key="10">
    <source>
        <dbReference type="RuleBase" id="RU003915"/>
    </source>
</evidence>
<keyword evidence="13" id="KW-1185">Reference proteome</keyword>
<dbReference type="EC" id="5.2.1.8" evidence="10"/>
<evidence type="ECO:0000313" key="13">
    <source>
        <dbReference type="Proteomes" id="UP000015559"/>
    </source>
</evidence>
<protein>
    <recommendedName>
        <fullName evidence="10">Peptidyl-prolyl cis-trans isomerase</fullName>
        <ecNumber evidence="10">5.2.1.8</ecNumber>
    </recommendedName>
</protein>
<dbReference type="Pfam" id="PF00254">
    <property type="entry name" value="FKBP_C"/>
    <property type="match status" value="1"/>
</dbReference>
<dbReference type="PANTHER" id="PTHR47861:SF3">
    <property type="entry name" value="FKBP-TYPE PEPTIDYL-PROLYL CIS-TRANS ISOMERASE SLYD"/>
    <property type="match status" value="1"/>
</dbReference>
<evidence type="ECO:0000256" key="4">
    <source>
        <dbReference type="ARBA" id="ARBA00022490"/>
    </source>
</evidence>
<comment type="catalytic activity">
    <reaction evidence="1 9 10">
        <text>[protein]-peptidylproline (omega=180) = [protein]-peptidylproline (omega=0)</text>
        <dbReference type="Rhea" id="RHEA:16237"/>
        <dbReference type="Rhea" id="RHEA-COMP:10747"/>
        <dbReference type="Rhea" id="RHEA-COMP:10748"/>
        <dbReference type="ChEBI" id="CHEBI:83833"/>
        <dbReference type="ChEBI" id="CHEBI:83834"/>
        <dbReference type="EC" id="5.2.1.8"/>
    </reaction>
</comment>
<dbReference type="RefSeq" id="WP_009204927.1">
    <property type="nucleotide sequence ID" value="NC_022357.1"/>
</dbReference>
<gene>
    <name evidence="12" type="ORF">SCD_n01922</name>
</gene>
<dbReference type="InterPro" id="IPR001179">
    <property type="entry name" value="PPIase_FKBP_dom"/>
</dbReference>
<dbReference type="PROSITE" id="PS50059">
    <property type="entry name" value="FKBP_PPIASE"/>
    <property type="match status" value="1"/>
</dbReference>
<evidence type="ECO:0000256" key="8">
    <source>
        <dbReference type="ARBA" id="ARBA00037071"/>
    </source>
</evidence>
<dbReference type="STRING" id="1163617.SCD_n01922"/>
<dbReference type="HOGENOM" id="CLU_098197_1_1_4"/>
<evidence type="ECO:0000256" key="2">
    <source>
        <dbReference type="ARBA" id="ARBA00004496"/>
    </source>
</evidence>
<comment type="subcellular location">
    <subcellularLocation>
        <location evidence="2">Cytoplasm</location>
    </subcellularLocation>
</comment>
<reference evidence="12 13" key="1">
    <citation type="journal article" date="2012" name="Appl. Environ. Microbiol.">
        <title>Draft genome sequence of a psychrotolerant sulfur-oxidizing bacterium, Sulfuricella denitrificans skB26, and proteomic insights into cold adaptation.</title>
        <authorList>
            <person name="Watanabe T."/>
            <person name="Kojima H."/>
            <person name="Fukui M."/>
        </authorList>
    </citation>
    <scope>NUCLEOTIDE SEQUENCE [LARGE SCALE GENOMIC DNA]</scope>
    <source>
        <strain evidence="13">skB26</strain>
    </source>
</reference>
<accession>S6ACP6</accession>
<keyword evidence="5 9" id="KW-0697">Rotamase</keyword>
<keyword evidence="7 9" id="KW-0413">Isomerase</keyword>
<dbReference type="OrthoDB" id="9808891at2"/>
<dbReference type="GO" id="GO:0003755">
    <property type="term" value="F:peptidyl-prolyl cis-trans isomerase activity"/>
    <property type="evidence" value="ECO:0007669"/>
    <property type="project" value="UniProtKB-UniRule"/>
</dbReference>
<dbReference type="EMBL" id="AP013066">
    <property type="protein sequence ID" value="BAN35733.1"/>
    <property type="molecule type" value="Genomic_DNA"/>
</dbReference>
<sequence length="163" mass="17852">MAEQKIGRNKTVHVTYVILDESGKVFEQYDMPIGYVHGADSGLFEKIEAALEGRVAGDKIEVTLNPQEGFGSHHSELTFTDDIDNVPPEFRHMGAEVEFENDKGEAMKFFVTKIENGKLTIDANHPMAGQTVTFVVNVVSVNDATPSEIASGRADGEDMPSLH</sequence>
<dbReference type="SUPFAM" id="SSF54534">
    <property type="entry name" value="FKBP-like"/>
    <property type="match status" value="1"/>
</dbReference>
<proteinExistence type="inferred from homology"/>
<comment type="similarity">
    <text evidence="3 10">Belongs to the FKBP-type PPIase family.</text>
</comment>
<evidence type="ECO:0000256" key="6">
    <source>
        <dbReference type="ARBA" id="ARBA00023186"/>
    </source>
</evidence>
<evidence type="ECO:0000256" key="3">
    <source>
        <dbReference type="ARBA" id="ARBA00006577"/>
    </source>
</evidence>
<evidence type="ECO:0000313" key="12">
    <source>
        <dbReference type="EMBL" id="BAN35733.1"/>
    </source>
</evidence>
<dbReference type="Proteomes" id="UP000015559">
    <property type="component" value="Chromosome"/>
</dbReference>
<dbReference type="eggNOG" id="COG1047">
    <property type="taxonomic scope" value="Bacteria"/>
</dbReference>
<dbReference type="PANTHER" id="PTHR47861">
    <property type="entry name" value="FKBP-TYPE PEPTIDYL-PROLYL CIS-TRANS ISOMERASE SLYD"/>
    <property type="match status" value="1"/>
</dbReference>
<dbReference type="InterPro" id="IPR046357">
    <property type="entry name" value="PPIase_dom_sf"/>
</dbReference>
<keyword evidence="4" id="KW-0963">Cytoplasm</keyword>
<evidence type="ECO:0000256" key="9">
    <source>
        <dbReference type="PROSITE-ProRule" id="PRU00277"/>
    </source>
</evidence>
<keyword evidence="6" id="KW-0143">Chaperone</keyword>
<organism evidence="12 13">
    <name type="scientific">Sulfuricella denitrificans (strain DSM 22764 / NBRC 105220 / skB26)</name>
    <dbReference type="NCBI Taxonomy" id="1163617"/>
    <lineage>
        <taxon>Bacteria</taxon>
        <taxon>Pseudomonadati</taxon>
        <taxon>Pseudomonadota</taxon>
        <taxon>Betaproteobacteria</taxon>
        <taxon>Nitrosomonadales</taxon>
        <taxon>Sulfuricellaceae</taxon>
        <taxon>Sulfuricella</taxon>
    </lineage>
</organism>
<dbReference type="GO" id="GO:0005737">
    <property type="term" value="C:cytoplasm"/>
    <property type="evidence" value="ECO:0007669"/>
    <property type="project" value="UniProtKB-SubCell"/>
</dbReference>
<evidence type="ECO:0000256" key="5">
    <source>
        <dbReference type="ARBA" id="ARBA00023110"/>
    </source>
</evidence>
<evidence type="ECO:0000256" key="7">
    <source>
        <dbReference type="ARBA" id="ARBA00023235"/>
    </source>
</evidence>